<feature type="transmembrane region" description="Helical" evidence="1">
    <location>
        <begin position="31"/>
        <end position="53"/>
    </location>
</feature>
<accession>A0ABR1ZRG7</accession>
<keyword evidence="1" id="KW-1133">Transmembrane helix</keyword>
<dbReference type="EMBL" id="JBBPBM010001634">
    <property type="protein sequence ID" value="KAK8482925.1"/>
    <property type="molecule type" value="Genomic_DNA"/>
</dbReference>
<sequence length="102" mass="10777">MLAIAQRFVDVPLIVGSSTSLYRFRWVSRDLGGCGSVGMGVSGVVVVWWFGWLGLSGGSGGVASSGEGAVEGFSFRVGLAGLWFEWVAIGSVVGNRVHSRRR</sequence>
<gene>
    <name evidence="2" type="ORF">V6N12_074954</name>
</gene>
<reference evidence="2 3" key="1">
    <citation type="journal article" date="2024" name="G3 (Bethesda)">
        <title>Genome assembly of Hibiscus sabdariffa L. provides insights into metabolisms of medicinal natural products.</title>
        <authorList>
            <person name="Kim T."/>
        </authorList>
    </citation>
    <scope>NUCLEOTIDE SEQUENCE [LARGE SCALE GENOMIC DNA]</scope>
    <source>
        <strain evidence="2">TK-2024</strain>
        <tissue evidence="2">Old leaves</tissue>
    </source>
</reference>
<keyword evidence="3" id="KW-1185">Reference proteome</keyword>
<proteinExistence type="predicted"/>
<evidence type="ECO:0000256" key="1">
    <source>
        <dbReference type="SAM" id="Phobius"/>
    </source>
</evidence>
<name>A0ABR1ZRG7_9ROSI</name>
<keyword evidence="1" id="KW-0472">Membrane</keyword>
<dbReference type="Proteomes" id="UP001472677">
    <property type="component" value="Unassembled WGS sequence"/>
</dbReference>
<keyword evidence="1" id="KW-0812">Transmembrane</keyword>
<organism evidence="2 3">
    <name type="scientific">Hibiscus sabdariffa</name>
    <name type="common">roselle</name>
    <dbReference type="NCBI Taxonomy" id="183260"/>
    <lineage>
        <taxon>Eukaryota</taxon>
        <taxon>Viridiplantae</taxon>
        <taxon>Streptophyta</taxon>
        <taxon>Embryophyta</taxon>
        <taxon>Tracheophyta</taxon>
        <taxon>Spermatophyta</taxon>
        <taxon>Magnoliopsida</taxon>
        <taxon>eudicotyledons</taxon>
        <taxon>Gunneridae</taxon>
        <taxon>Pentapetalae</taxon>
        <taxon>rosids</taxon>
        <taxon>malvids</taxon>
        <taxon>Malvales</taxon>
        <taxon>Malvaceae</taxon>
        <taxon>Malvoideae</taxon>
        <taxon>Hibiscus</taxon>
    </lineage>
</organism>
<evidence type="ECO:0000313" key="3">
    <source>
        <dbReference type="Proteomes" id="UP001472677"/>
    </source>
</evidence>
<evidence type="ECO:0000313" key="2">
    <source>
        <dbReference type="EMBL" id="KAK8482925.1"/>
    </source>
</evidence>
<protein>
    <submittedName>
        <fullName evidence="2">Uncharacterized protein</fullName>
    </submittedName>
</protein>
<comment type="caution">
    <text evidence="2">The sequence shown here is derived from an EMBL/GenBank/DDBJ whole genome shotgun (WGS) entry which is preliminary data.</text>
</comment>
<feature type="transmembrane region" description="Helical" evidence="1">
    <location>
        <begin position="73"/>
        <end position="93"/>
    </location>
</feature>